<organism evidence="3 4">
    <name type="scientific">Phytophthora nicotianae P1569</name>
    <dbReference type="NCBI Taxonomy" id="1317065"/>
    <lineage>
        <taxon>Eukaryota</taxon>
        <taxon>Sar</taxon>
        <taxon>Stramenopiles</taxon>
        <taxon>Oomycota</taxon>
        <taxon>Peronosporomycetes</taxon>
        <taxon>Peronosporales</taxon>
        <taxon>Peronosporaceae</taxon>
        <taxon>Phytophthora</taxon>
    </lineage>
</organism>
<dbReference type="EMBL" id="ANIZ01000814">
    <property type="protein sequence ID" value="ETI52369.1"/>
    <property type="molecule type" value="Genomic_DNA"/>
</dbReference>
<feature type="region of interest" description="Disordered" evidence="2">
    <location>
        <begin position="184"/>
        <end position="221"/>
    </location>
</feature>
<evidence type="ECO:0000256" key="1">
    <source>
        <dbReference type="SAM" id="Coils"/>
    </source>
</evidence>
<proteinExistence type="predicted"/>
<dbReference type="HOGENOM" id="CLU_1252826_0_0_1"/>
<gene>
    <name evidence="3" type="ORF">F443_04469</name>
</gene>
<dbReference type="AlphaFoldDB" id="V9FLQ3"/>
<sequence>MISMLAPKSQPPKRTRSFVDGGVLMTRPEMKATVLEAEVQRRQKLEGRAAKAQERLEKKEMRQQAAILRQTDYAVRCYDFMSIAKEEGLFGGQRTRDLVAGCLQIAHSTVTTVINAYRAGNDTKFAVRTSIIVVSIPSRRPSLVTAFHARNLARRRPRRPRVINTAPVFNLFSHHVRHTWCTHITKDSPKPGSNTGLEPSTRPLPPGRSASHLDSGHYFNV</sequence>
<reference evidence="3 4" key="1">
    <citation type="submission" date="2013-11" db="EMBL/GenBank/DDBJ databases">
        <title>The Genome Sequence of Phytophthora parasitica P1569.</title>
        <authorList>
            <consortium name="The Broad Institute Genomics Platform"/>
            <person name="Russ C."/>
            <person name="Tyler B."/>
            <person name="Panabieres F."/>
            <person name="Shan W."/>
            <person name="Tripathy S."/>
            <person name="Grunwald N."/>
            <person name="Machado M."/>
            <person name="Johnson C.S."/>
            <person name="Arredondo F."/>
            <person name="Hong C."/>
            <person name="Coffey M."/>
            <person name="Young S.K."/>
            <person name="Zeng Q."/>
            <person name="Gargeya S."/>
            <person name="Fitzgerald M."/>
            <person name="Abouelleil A."/>
            <person name="Alvarado L."/>
            <person name="Chapman S.B."/>
            <person name="Gainer-Dewar J."/>
            <person name="Goldberg J."/>
            <person name="Griggs A."/>
            <person name="Gujja S."/>
            <person name="Hansen M."/>
            <person name="Howarth C."/>
            <person name="Imamovic A."/>
            <person name="Ireland A."/>
            <person name="Larimer J."/>
            <person name="McCowan C."/>
            <person name="Murphy C."/>
            <person name="Pearson M."/>
            <person name="Poon T.W."/>
            <person name="Priest M."/>
            <person name="Roberts A."/>
            <person name="Saif S."/>
            <person name="Shea T."/>
            <person name="Sykes S."/>
            <person name="Wortman J."/>
            <person name="Nusbaum C."/>
            <person name="Birren B."/>
        </authorList>
    </citation>
    <scope>NUCLEOTIDE SEQUENCE [LARGE SCALE GENOMIC DNA]</scope>
    <source>
        <strain evidence="3 4">P1569</strain>
    </source>
</reference>
<keyword evidence="1" id="KW-0175">Coiled coil</keyword>
<dbReference type="Proteomes" id="UP000018721">
    <property type="component" value="Unassembled WGS sequence"/>
</dbReference>
<evidence type="ECO:0000256" key="2">
    <source>
        <dbReference type="SAM" id="MobiDB-lite"/>
    </source>
</evidence>
<comment type="caution">
    <text evidence="3">The sequence shown here is derived from an EMBL/GenBank/DDBJ whole genome shotgun (WGS) entry which is preliminary data.</text>
</comment>
<protein>
    <submittedName>
        <fullName evidence="3">Uncharacterized protein</fullName>
    </submittedName>
</protein>
<keyword evidence="4" id="KW-1185">Reference proteome</keyword>
<accession>V9FLQ3</accession>
<feature type="coiled-coil region" evidence="1">
    <location>
        <begin position="35"/>
        <end position="71"/>
    </location>
</feature>
<evidence type="ECO:0000313" key="4">
    <source>
        <dbReference type="Proteomes" id="UP000018721"/>
    </source>
</evidence>
<evidence type="ECO:0000313" key="3">
    <source>
        <dbReference type="EMBL" id="ETI52369.1"/>
    </source>
</evidence>
<name>V9FLQ3_PHYNI</name>